<dbReference type="VEuPathDB" id="GiardiaDB:GLP15_3500"/>
<reference evidence="2 3" key="1">
    <citation type="journal article" date="2010" name="BMC Genomics">
        <title>Genome analysis and comparative genomics of a Giardia intestinalis assemblage E isolate.</title>
        <authorList>
            <person name="Jerlstrom-Hultqvist J."/>
            <person name="Franzen O."/>
            <person name="Ankarklev J."/>
            <person name="Xu F."/>
            <person name="Nohynkova E."/>
            <person name="Andersson J.O."/>
            <person name="Svard S.G."/>
            <person name="Andersson B."/>
        </authorList>
    </citation>
    <scope>NUCLEOTIDE SEQUENCE [LARGE SCALE GENOMIC DNA]</scope>
    <source>
        <strain evidence="2 3">P15</strain>
    </source>
</reference>
<accession>E1F0G9</accession>
<organism evidence="2 3">
    <name type="scientific">Giardia intestinalis (strain P15)</name>
    <name type="common">Giardia lamblia</name>
    <dbReference type="NCBI Taxonomy" id="658858"/>
    <lineage>
        <taxon>Eukaryota</taxon>
        <taxon>Metamonada</taxon>
        <taxon>Diplomonadida</taxon>
        <taxon>Hexamitidae</taxon>
        <taxon>Giardiinae</taxon>
        <taxon>Giardia</taxon>
    </lineage>
</organism>
<name>E1F0G9_GIAIA</name>
<dbReference type="AlphaFoldDB" id="E1F0G9"/>
<evidence type="ECO:0000313" key="3">
    <source>
        <dbReference type="Proteomes" id="UP000008974"/>
    </source>
</evidence>
<protein>
    <submittedName>
        <fullName evidence="2">Uncharacterized protein</fullName>
    </submittedName>
</protein>
<gene>
    <name evidence="2" type="ORF">GLP15_3500</name>
</gene>
<feature type="non-terminal residue" evidence="2">
    <location>
        <position position="66"/>
    </location>
</feature>
<evidence type="ECO:0000313" key="2">
    <source>
        <dbReference type="EMBL" id="EFO64112.1"/>
    </source>
</evidence>
<feature type="compositionally biased region" description="Basic and acidic residues" evidence="1">
    <location>
        <begin position="1"/>
        <end position="14"/>
    </location>
</feature>
<evidence type="ECO:0000256" key="1">
    <source>
        <dbReference type="SAM" id="MobiDB-lite"/>
    </source>
</evidence>
<feature type="compositionally biased region" description="Gly residues" evidence="1">
    <location>
        <begin position="15"/>
        <end position="26"/>
    </location>
</feature>
<dbReference type="Proteomes" id="UP000008974">
    <property type="component" value="Unassembled WGS sequence"/>
</dbReference>
<dbReference type="EMBL" id="ACVC01000105">
    <property type="protein sequence ID" value="EFO64112.1"/>
    <property type="molecule type" value="Genomic_DNA"/>
</dbReference>
<proteinExistence type="predicted"/>
<feature type="region of interest" description="Disordered" evidence="1">
    <location>
        <begin position="1"/>
        <end position="26"/>
    </location>
</feature>
<sequence length="66" mass="6437">MQDRPVEVEDEAGRPEGGGLAGGGGALEVRLDLPVAEVRELGGAAPGLGAELCGGGRVEDEAAVPG</sequence>
<comment type="caution">
    <text evidence="2">The sequence shown here is derived from an EMBL/GenBank/DDBJ whole genome shotgun (WGS) entry which is preliminary data.</text>
</comment>